<comment type="similarity">
    <text evidence="2">Belongs to the CD164 family.</text>
</comment>
<keyword evidence="7" id="KW-0325">Glycoprotein</keyword>
<evidence type="ECO:0000256" key="1">
    <source>
        <dbReference type="ARBA" id="ARBA00004479"/>
    </source>
</evidence>
<keyword evidence="6 9" id="KW-0472">Membrane</keyword>
<dbReference type="PANTHER" id="PTHR11337">
    <property type="entry name" value="MUCIN/PORIMIN"/>
    <property type="match status" value="1"/>
</dbReference>
<feature type="transmembrane region" description="Helical" evidence="9">
    <location>
        <begin position="166"/>
        <end position="187"/>
    </location>
</feature>
<evidence type="ECO:0000256" key="7">
    <source>
        <dbReference type="ARBA" id="ARBA00023180"/>
    </source>
</evidence>
<evidence type="ECO:0000256" key="3">
    <source>
        <dbReference type="ARBA" id="ARBA00022692"/>
    </source>
</evidence>
<dbReference type="Pfam" id="PF05283">
    <property type="entry name" value="MGC-24"/>
    <property type="match status" value="1"/>
</dbReference>
<feature type="compositionally biased region" description="Polar residues" evidence="8">
    <location>
        <begin position="88"/>
        <end position="104"/>
    </location>
</feature>
<gene>
    <name evidence="11" type="ORF">RUM44_013150</name>
</gene>
<keyword evidence="12" id="KW-1185">Reference proteome</keyword>
<feature type="compositionally biased region" description="Low complexity" evidence="8">
    <location>
        <begin position="111"/>
        <end position="125"/>
    </location>
</feature>
<evidence type="ECO:0000256" key="5">
    <source>
        <dbReference type="ARBA" id="ARBA00022989"/>
    </source>
</evidence>
<evidence type="ECO:0000256" key="6">
    <source>
        <dbReference type="ARBA" id="ARBA00023136"/>
    </source>
</evidence>
<evidence type="ECO:0000256" key="8">
    <source>
        <dbReference type="SAM" id="MobiDB-lite"/>
    </source>
</evidence>
<name>A0ABR1BHA9_POLSC</name>
<keyword evidence="3 9" id="KW-0812">Transmembrane</keyword>
<sequence>MEKRAFLIVLLHLYAIQFGPSAITGIIGTAAIEFHTTTPAYPSIPSNATSPPLTSPMNGTSAPPPPPPTNATAVIPTNTTAVVPINTTGITPSPSVAPASTNGTIPEPHNTTSSPVATSTSTKTKPQPHSTTAVPIQTSPSHVSPESSTTPLPIKNHDRHFDGPSFIGGIVLTVGLTAIGFIALKFYKADRGVVSENYRKL</sequence>
<keyword evidence="4 10" id="KW-0732">Signal</keyword>
<organism evidence="11 12">
    <name type="scientific">Polyplax serrata</name>
    <name type="common">Common mouse louse</name>
    <dbReference type="NCBI Taxonomy" id="468196"/>
    <lineage>
        <taxon>Eukaryota</taxon>
        <taxon>Metazoa</taxon>
        <taxon>Ecdysozoa</taxon>
        <taxon>Arthropoda</taxon>
        <taxon>Hexapoda</taxon>
        <taxon>Insecta</taxon>
        <taxon>Pterygota</taxon>
        <taxon>Neoptera</taxon>
        <taxon>Paraneoptera</taxon>
        <taxon>Psocodea</taxon>
        <taxon>Troctomorpha</taxon>
        <taxon>Phthiraptera</taxon>
        <taxon>Anoplura</taxon>
        <taxon>Polyplacidae</taxon>
        <taxon>Polyplax</taxon>
    </lineage>
</organism>
<feature type="compositionally biased region" description="Polar residues" evidence="8">
    <location>
        <begin position="127"/>
        <end position="151"/>
    </location>
</feature>
<accession>A0ABR1BHA9</accession>
<evidence type="ECO:0000313" key="11">
    <source>
        <dbReference type="EMBL" id="KAK6641439.1"/>
    </source>
</evidence>
<evidence type="ECO:0000256" key="2">
    <source>
        <dbReference type="ARBA" id="ARBA00005341"/>
    </source>
</evidence>
<feature type="region of interest" description="Disordered" evidence="8">
    <location>
        <begin position="88"/>
        <end position="157"/>
    </location>
</feature>
<evidence type="ECO:0000313" key="12">
    <source>
        <dbReference type="Proteomes" id="UP001359485"/>
    </source>
</evidence>
<comment type="caution">
    <text evidence="11">The sequence shown here is derived from an EMBL/GenBank/DDBJ whole genome shotgun (WGS) entry which is preliminary data.</text>
</comment>
<feature type="signal peptide" evidence="10">
    <location>
        <begin position="1"/>
        <end position="21"/>
    </location>
</feature>
<feature type="region of interest" description="Disordered" evidence="8">
    <location>
        <begin position="43"/>
        <end position="66"/>
    </location>
</feature>
<evidence type="ECO:0000256" key="10">
    <source>
        <dbReference type="SAM" id="SignalP"/>
    </source>
</evidence>
<comment type="subcellular location">
    <subcellularLocation>
        <location evidence="1">Membrane</location>
        <topology evidence="1">Single-pass type I membrane protein</topology>
    </subcellularLocation>
</comment>
<keyword evidence="5 9" id="KW-1133">Transmembrane helix</keyword>
<feature type="chain" id="PRO_5046498062" evidence="10">
    <location>
        <begin position="22"/>
        <end position="201"/>
    </location>
</feature>
<protein>
    <submittedName>
        <fullName evidence="11">Uncharacterized protein</fullName>
    </submittedName>
</protein>
<proteinExistence type="inferred from homology"/>
<evidence type="ECO:0000256" key="4">
    <source>
        <dbReference type="ARBA" id="ARBA00022729"/>
    </source>
</evidence>
<dbReference type="InterPro" id="IPR007947">
    <property type="entry name" value="CD164_MGC24"/>
</dbReference>
<dbReference type="EMBL" id="JAWJWF010000001">
    <property type="protein sequence ID" value="KAK6641439.1"/>
    <property type="molecule type" value="Genomic_DNA"/>
</dbReference>
<feature type="compositionally biased region" description="Polar residues" evidence="8">
    <location>
        <begin position="43"/>
        <end position="61"/>
    </location>
</feature>
<evidence type="ECO:0000256" key="9">
    <source>
        <dbReference type="SAM" id="Phobius"/>
    </source>
</evidence>
<dbReference type="PANTHER" id="PTHR11337:SF8">
    <property type="entry name" value="VISGUN, ISOFORM E"/>
    <property type="match status" value="1"/>
</dbReference>
<reference evidence="11 12" key="1">
    <citation type="submission" date="2023-09" db="EMBL/GenBank/DDBJ databases">
        <title>Genomes of two closely related lineages of the louse Polyplax serrata with different host specificities.</title>
        <authorList>
            <person name="Martinu J."/>
            <person name="Tarabai H."/>
            <person name="Stefka J."/>
            <person name="Hypsa V."/>
        </authorList>
    </citation>
    <scope>NUCLEOTIDE SEQUENCE [LARGE SCALE GENOMIC DNA]</scope>
    <source>
        <strain evidence="11">98ZLc_SE</strain>
    </source>
</reference>
<dbReference type="Proteomes" id="UP001359485">
    <property type="component" value="Unassembled WGS sequence"/>
</dbReference>